<comment type="caution">
    <text evidence="2">The sequence shown here is derived from an EMBL/GenBank/DDBJ whole genome shotgun (WGS) entry which is preliminary data.</text>
</comment>
<sequence>MPNKNAHIESFHAILESECYRRHELETYRQAYEIVCQFIQDYNRIRIHGSIYDFSPYEYMEAIKQGIVTPKQIKV</sequence>
<keyword evidence="3" id="KW-1185">Reference proteome</keyword>
<proteinExistence type="predicted"/>
<dbReference type="GO" id="GO:0015074">
    <property type="term" value="P:DNA integration"/>
    <property type="evidence" value="ECO:0007669"/>
    <property type="project" value="InterPro"/>
</dbReference>
<gene>
    <name evidence="2" type="ORF">E1757_34770</name>
</gene>
<dbReference type="OrthoDB" id="9781005at2"/>
<dbReference type="AlphaFoldDB" id="A0A4R5K6Y2"/>
<protein>
    <recommendedName>
        <fullName evidence="1">Integrase catalytic domain-containing protein</fullName>
    </recommendedName>
</protein>
<evidence type="ECO:0000259" key="1">
    <source>
        <dbReference type="Pfam" id="PF13683"/>
    </source>
</evidence>
<organism evidence="2 3">
    <name type="scientific">Paenibacillus piri</name>
    <dbReference type="NCBI Taxonomy" id="2547395"/>
    <lineage>
        <taxon>Bacteria</taxon>
        <taxon>Bacillati</taxon>
        <taxon>Bacillota</taxon>
        <taxon>Bacilli</taxon>
        <taxon>Bacillales</taxon>
        <taxon>Paenibacillaceae</taxon>
        <taxon>Paenibacillus</taxon>
    </lineage>
</organism>
<name>A0A4R5K6Y2_9BACL</name>
<evidence type="ECO:0000313" key="2">
    <source>
        <dbReference type="EMBL" id="TDF89436.1"/>
    </source>
</evidence>
<feature type="domain" description="Integrase catalytic" evidence="1">
    <location>
        <begin position="2"/>
        <end position="56"/>
    </location>
</feature>
<dbReference type="InterPro" id="IPR012337">
    <property type="entry name" value="RNaseH-like_sf"/>
</dbReference>
<evidence type="ECO:0000313" key="3">
    <source>
        <dbReference type="Proteomes" id="UP000295636"/>
    </source>
</evidence>
<reference evidence="2 3" key="1">
    <citation type="submission" date="2019-03" db="EMBL/GenBank/DDBJ databases">
        <title>This is whole genome sequence of Paenibacillus sp MS74 strain.</title>
        <authorList>
            <person name="Trinh H.N."/>
        </authorList>
    </citation>
    <scope>NUCLEOTIDE SEQUENCE [LARGE SCALE GENOMIC DNA]</scope>
    <source>
        <strain evidence="2 3">MS74</strain>
    </source>
</reference>
<dbReference type="EMBL" id="SMRT01000037">
    <property type="protein sequence ID" value="TDF89436.1"/>
    <property type="molecule type" value="Genomic_DNA"/>
</dbReference>
<dbReference type="InterPro" id="IPR001584">
    <property type="entry name" value="Integrase_cat-core"/>
</dbReference>
<dbReference type="SUPFAM" id="SSF53098">
    <property type="entry name" value="Ribonuclease H-like"/>
    <property type="match status" value="1"/>
</dbReference>
<accession>A0A4R5K6Y2</accession>
<dbReference type="Pfam" id="PF13683">
    <property type="entry name" value="rve_3"/>
    <property type="match status" value="1"/>
</dbReference>
<dbReference type="Proteomes" id="UP000295636">
    <property type="component" value="Unassembled WGS sequence"/>
</dbReference>